<dbReference type="AlphaFoldDB" id="A0A4U5UZS4"/>
<proteinExistence type="predicted"/>
<dbReference type="EMBL" id="CM014089">
    <property type="protein sequence ID" value="TKS80311.1"/>
    <property type="molecule type" value="Genomic_DNA"/>
</dbReference>
<evidence type="ECO:0000313" key="3">
    <source>
        <dbReference type="Proteomes" id="UP000298787"/>
    </source>
</evidence>
<evidence type="ECO:0000313" key="2">
    <source>
        <dbReference type="EMBL" id="TKS80311.1"/>
    </source>
</evidence>
<gene>
    <name evidence="2" type="ORF">D9C73_013456</name>
</gene>
<evidence type="ECO:0000256" key="1">
    <source>
        <dbReference type="SAM" id="MobiDB-lite"/>
    </source>
</evidence>
<sequence length="93" mass="10554">MMYRDPEKKMMYRSLNSATGHSDVPVEDKNLSSASSEEESIFEMSSSVNTSRDVKILLYMCLAVDPTLRSTLEELKNSRFLNNLALCLPSVTW</sequence>
<protein>
    <submittedName>
        <fullName evidence="2">Uncharacterized protein</fullName>
    </submittedName>
</protein>
<reference evidence="2 3" key="1">
    <citation type="submission" date="2019-01" db="EMBL/GenBank/DDBJ databases">
        <title>Genome Assembly of Collichthys lucidus.</title>
        <authorList>
            <person name="Cai M."/>
            <person name="Xiao S."/>
        </authorList>
    </citation>
    <scope>NUCLEOTIDE SEQUENCE [LARGE SCALE GENOMIC DNA]</scope>
    <source>
        <strain evidence="2">JT15FE1705JMU</strain>
        <tissue evidence="2">Muscle</tissue>
    </source>
</reference>
<keyword evidence="3" id="KW-1185">Reference proteome</keyword>
<name>A0A4U5UZS4_COLLU</name>
<feature type="region of interest" description="Disordered" evidence="1">
    <location>
        <begin position="14"/>
        <end position="39"/>
    </location>
</feature>
<dbReference type="Proteomes" id="UP000298787">
    <property type="component" value="Chromosome 12"/>
</dbReference>
<accession>A0A4U5UZS4</accession>
<organism evidence="2 3">
    <name type="scientific">Collichthys lucidus</name>
    <name type="common">Big head croaker</name>
    <name type="synonym">Sciaena lucida</name>
    <dbReference type="NCBI Taxonomy" id="240159"/>
    <lineage>
        <taxon>Eukaryota</taxon>
        <taxon>Metazoa</taxon>
        <taxon>Chordata</taxon>
        <taxon>Craniata</taxon>
        <taxon>Vertebrata</taxon>
        <taxon>Euteleostomi</taxon>
        <taxon>Actinopterygii</taxon>
        <taxon>Neopterygii</taxon>
        <taxon>Teleostei</taxon>
        <taxon>Neoteleostei</taxon>
        <taxon>Acanthomorphata</taxon>
        <taxon>Eupercaria</taxon>
        <taxon>Sciaenidae</taxon>
        <taxon>Collichthys</taxon>
    </lineage>
</organism>